<gene>
    <name evidence="2" type="ORF">Rhal01_03534</name>
</gene>
<protein>
    <submittedName>
        <fullName evidence="2">Uncharacterized protein</fullName>
    </submittedName>
</protein>
<evidence type="ECO:0000313" key="3">
    <source>
        <dbReference type="Proteomes" id="UP001424741"/>
    </source>
</evidence>
<organism evidence="2 3">
    <name type="scientific">Rubritalea halochordaticola</name>
    <dbReference type="NCBI Taxonomy" id="714537"/>
    <lineage>
        <taxon>Bacteria</taxon>
        <taxon>Pseudomonadati</taxon>
        <taxon>Verrucomicrobiota</taxon>
        <taxon>Verrucomicrobiia</taxon>
        <taxon>Verrucomicrobiales</taxon>
        <taxon>Rubritaleaceae</taxon>
        <taxon>Rubritalea</taxon>
    </lineage>
</organism>
<keyword evidence="3" id="KW-1185">Reference proteome</keyword>
<feature type="chain" id="PRO_5047283688" evidence="1">
    <location>
        <begin position="24"/>
        <end position="197"/>
    </location>
</feature>
<feature type="signal peptide" evidence="1">
    <location>
        <begin position="1"/>
        <end position="23"/>
    </location>
</feature>
<name>A0ABP9V3V3_9BACT</name>
<proteinExistence type="predicted"/>
<sequence>MTKYRKIILALFLGLTFVSLAQAEDIPKELQVIKESYAKAQRQALDPLKEKYRMGLEQLLTKLTQEGDLDGALAVRVEIESLPTMEADPPGAVDGPVSGPRSKEELVKFLVGTSWALAVEPEISPAKKPRVMKFVDGDTVQMPWGEKVRWAPVSARTLRITHRDWTRAIAFAPDFRSFELWVLHDKKFVHGYRVERR</sequence>
<keyword evidence="1" id="KW-0732">Signal</keyword>
<comment type="caution">
    <text evidence="2">The sequence shown here is derived from an EMBL/GenBank/DDBJ whole genome shotgun (WGS) entry which is preliminary data.</text>
</comment>
<dbReference type="EMBL" id="BAABRL010000014">
    <property type="protein sequence ID" value="GAA5497341.1"/>
    <property type="molecule type" value="Genomic_DNA"/>
</dbReference>
<evidence type="ECO:0000256" key="1">
    <source>
        <dbReference type="SAM" id="SignalP"/>
    </source>
</evidence>
<reference evidence="2 3" key="1">
    <citation type="submission" date="2024-02" db="EMBL/GenBank/DDBJ databases">
        <title>Rubritalea halochordaticola NBRC 107102.</title>
        <authorList>
            <person name="Ichikawa N."/>
            <person name="Katano-Makiyama Y."/>
            <person name="Hidaka K."/>
        </authorList>
    </citation>
    <scope>NUCLEOTIDE SEQUENCE [LARGE SCALE GENOMIC DNA]</scope>
    <source>
        <strain evidence="2 3">NBRC 107102</strain>
    </source>
</reference>
<accession>A0ABP9V3V3</accession>
<dbReference type="Proteomes" id="UP001424741">
    <property type="component" value="Unassembled WGS sequence"/>
</dbReference>
<evidence type="ECO:0000313" key="2">
    <source>
        <dbReference type="EMBL" id="GAA5497341.1"/>
    </source>
</evidence>
<dbReference type="RefSeq" id="WP_346189863.1">
    <property type="nucleotide sequence ID" value="NZ_BAABRL010000014.1"/>
</dbReference>